<feature type="region of interest" description="Disordered" evidence="1">
    <location>
        <begin position="1"/>
        <end position="24"/>
    </location>
</feature>
<dbReference type="PANTHER" id="PTHR33939:SF1">
    <property type="entry name" value="DUF4371 DOMAIN-CONTAINING PROTEIN"/>
    <property type="match status" value="1"/>
</dbReference>
<evidence type="ECO:0000313" key="3">
    <source>
        <dbReference type="Proteomes" id="UP000789524"/>
    </source>
</evidence>
<dbReference type="Gene3D" id="3.30.420.10">
    <property type="entry name" value="Ribonuclease H-like superfamily/Ribonuclease H"/>
    <property type="match status" value="1"/>
</dbReference>
<name>A0A8J2R845_9NEOP</name>
<feature type="compositionally biased region" description="Low complexity" evidence="1">
    <location>
        <begin position="451"/>
        <end position="463"/>
    </location>
</feature>
<dbReference type="GO" id="GO:0003676">
    <property type="term" value="F:nucleic acid binding"/>
    <property type="evidence" value="ECO:0007669"/>
    <property type="project" value="InterPro"/>
</dbReference>
<protein>
    <submittedName>
        <fullName evidence="2">(African queen) hypothetical protein</fullName>
    </submittedName>
</protein>
<dbReference type="AlphaFoldDB" id="A0A8J2R845"/>
<sequence>MDVKPVRSISNKEKQTPRHKRQKTYFTSSEKNMIINVYEHVKETWPADEYPYKTKLNEKTAAVCGIGIASVYRILKEYATNERVKSPVLTKKRPTFSEKIDANDKSSIRKIVHGYYMRGELPTFKKILQAVNDDEELPNFKKSTFHRILRHLKFRNVRLKGTNALVENNDIVLWRINYLKTIKMYRNENRKIFYINEAVLNIGNSDPKCYMDTSTNTSLISKEGTSTKNTTSRSKSLVILHIGSETGFLKGAEHIIELKTQGDPHESIDANNFEHWFEQNVAKLGENSVVVMNAAPYNTRRAEKTPSIAWTKGDIQEWLLHKEIHFDQSEVKVELLKRVHDVKRDFQAYAIDELAKKYKVDIMRLPPYHRELNPGQLVWSDVKDHLEITDTSFTFEQIKSLLQTSIRNVSSDKWQSCITHVIQVEDFFYRKLDVLIDNTMDTFGVNISDTASDTESCSSSTDESLLKYME</sequence>
<keyword evidence="3" id="KW-1185">Reference proteome</keyword>
<dbReference type="PANTHER" id="PTHR33939">
    <property type="entry name" value="PROTEIN CBG22215"/>
    <property type="match status" value="1"/>
</dbReference>
<dbReference type="Proteomes" id="UP000789524">
    <property type="component" value="Unassembled WGS sequence"/>
</dbReference>
<comment type="caution">
    <text evidence="2">The sequence shown here is derived from an EMBL/GenBank/DDBJ whole genome shotgun (WGS) entry which is preliminary data.</text>
</comment>
<reference evidence="2" key="1">
    <citation type="submission" date="2021-09" db="EMBL/GenBank/DDBJ databases">
        <authorList>
            <person name="Martin H S."/>
        </authorList>
    </citation>
    <scope>NUCLEOTIDE SEQUENCE</scope>
</reference>
<organism evidence="2 3">
    <name type="scientific">Danaus chrysippus</name>
    <name type="common">African queen</name>
    <dbReference type="NCBI Taxonomy" id="151541"/>
    <lineage>
        <taxon>Eukaryota</taxon>
        <taxon>Metazoa</taxon>
        <taxon>Ecdysozoa</taxon>
        <taxon>Arthropoda</taxon>
        <taxon>Hexapoda</taxon>
        <taxon>Insecta</taxon>
        <taxon>Pterygota</taxon>
        <taxon>Neoptera</taxon>
        <taxon>Endopterygota</taxon>
        <taxon>Lepidoptera</taxon>
        <taxon>Glossata</taxon>
        <taxon>Ditrysia</taxon>
        <taxon>Papilionoidea</taxon>
        <taxon>Nymphalidae</taxon>
        <taxon>Danainae</taxon>
        <taxon>Danaini</taxon>
        <taxon>Danaina</taxon>
        <taxon>Danaus</taxon>
        <taxon>Anosia</taxon>
    </lineage>
</organism>
<proteinExistence type="predicted"/>
<dbReference type="EMBL" id="CAKASE010000071">
    <property type="protein sequence ID" value="CAG9573838.1"/>
    <property type="molecule type" value="Genomic_DNA"/>
</dbReference>
<feature type="compositionally biased region" description="Basic and acidic residues" evidence="1">
    <location>
        <begin position="1"/>
        <end position="16"/>
    </location>
</feature>
<gene>
    <name evidence="2" type="ORF">DCHRY22_LOCUS10690</name>
</gene>
<dbReference type="OrthoDB" id="2266637at2759"/>
<evidence type="ECO:0000256" key="1">
    <source>
        <dbReference type="SAM" id="MobiDB-lite"/>
    </source>
</evidence>
<dbReference type="InterPro" id="IPR036397">
    <property type="entry name" value="RNaseH_sf"/>
</dbReference>
<accession>A0A8J2R845</accession>
<evidence type="ECO:0000313" key="2">
    <source>
        <dbReference type="EMBL" id="CAG9573838.1"/>
    </source>
</evidence>
<feature type="region of interest" description="Disordered" evidence="1">
    <location>
        <begin position="451"/>
        <end position="470"/>
    </location>
</feature>